<dbReference type="EMBL" id="CP069109">
    <property type="protein sequence ID" value="QSS59404.1"/>
    <property type="molecule type" value="Genomic_DNA"/>
</dbReference>
<dbReference type="InterPro" id="IPR022190">
    <property type="entry name" value="DUF3716"/>
</dbReference>
<reference evidence="1" key="1">
    <citation type="submission" date="2021-01" db="EMBL/GenBank/DDBJ databases">
        <title>Chromosome-level genome assembly of a human fungal pathogen reveals clustering of transcriptionally co-regulated genes.</title>
        <authorList>
            <person name="Voorhies M."/>
            <person name="Cohen S."/>
            <person name="Shea T.P."/>
            <person name="Petrus S."/>
            <person name="Munoz J.F."/>
            <person name="Poplawski S."/>
            <person name="Goldman W.E."/>
            <person name="Michael T."/>
            <person name="Cuomo C.A."/>
            <person name="Sil A."/>
            <person name="Beyhan S."/>
        </authorList>
    </citation>
    <scope>NUCLEOTIDE SEQUENCE</scope>
    <source>
        <strain evidence="1">WU24</strain>
    </source>
</reference>
<organism evidence="1 2">
    <name type="scientific">Ajellomyces capsulatus</name>
    <name type="common">Darling's disease fungus</name>
    <name type="synonym">Histoplasma capsulatum</name>
    <dbReference type="NCBI Taxonomy" id="5037"/>
    <lineage>
        <taxon>Eukaryota</taxon>
        <taxon>Fungi</taxon>
        <taxon>Dikarya</taxon>
        <taxon>Ascomycota</taxon>
        <taxon>Pezizomycotina</taxon>
        <taxon>Eurotiomycetes</taxon>
        <taxon>Eurotiomycetidae</taxon>
        <taxon>Onygenales</taxon>
        <taxon>Ajellomycetaceae</taxon>
        <taxon>Histoplasma</taxon>
    </lineage>
</organism>
<dbReference type="OrthoDB" id="4188061at2759"/>
<sequence length="170" mass="18642">MLRTKLRALSFVGDLSGPQGSYRTLFVAGQQLSPFAHSPQARVVLALQGQDVLFVRGSMTEYQVLSHRPSYINAILIQSRGRPEVQACFACCGNPGLRPFPQCRRLPGHFGGACGNCKWRDHASRCSVRDGEDVVEVIEIPDTDDESGSGRRHLRTITDGSTPSFAILIE</sequence>
<evidence type="ECO:0000313" key="2">
    <source>
        <dbReference type="Proteomes" id="UP000663671"/>
    </source>
</evidence>
<evidence type="ECO:0000313" key="1">
    <source>
        <dbReference type="EMBL" id="QSS59404.1"/>
    </source>
</evidence>
<protein>
    <submittedName>
        <fullName evidence="1">Uncharacterized protein</fullName>
    </submittedName>
</protein>
<dbReference type="VEuPathDB" id="FungiDB:I7I51_08839"/>
<proteinExistence type="predicted"/>
<name>A0A8A1M420_AJECA</name>
<dbReference type="Pfam" id="PF12511">
    <property type="entry name" value="DUF3716"/>
    <property type="match status" value="1"/>
</dbReference>
<dbReference type="AlphaFoldDB" id="A0A8A1M420"/>
<dbReference type="Proteomes" id="UP000663671">
    <property type="component" value="Chromosome 2"/>
</dbReference>
<gene>
    <name evidence="1" type="ORF">I7I51_08839</name>
</gene>
<accession>A0A8A1M420</accession>